<comment type="subcellular location">
    <subcellularLocation>
        <location evidence="1">Membrane</location>
        <topology evidence="1">Multi-pass membrane protein</topology>
    </subcellularLocation>
</comment>
<feature type="transmembrane region" description="Helical" evidence="11">
    <location>
        <begin position="99"/>
        <end position="121"/>
    </location>
</feature>
<evidence type="ECO:0008006" key="14">
    <source>
        <dbReference type="Google" id="ProtNLM"/>
    </source>
</evidence>
<evidence type="ECO:0000256" key="7">
    <source>
        <dbReference type="ARBA" id="ARBA00023136"/>
    </source>
</evidence>
<evidence type="ECO:0000256" key="8">
    <source>
        <dbReference type="PROSITE-ProRule" id="PRU00282"/>
    </source>
</evidence>
<keyword evidence="5" id="KW-0677">Repeat</keyword>
<evidence type="ECO:0000256" key="3">
    <source>
        <dbReference type="ARBA" id="ARBA00022448"/>
    </source>
</evidence>
<dbReference type="InterPro" id="IPR002067">
    <property type="entry name" value="MCP"/>
</dbReference>
<feature type="compositionally biased region" description="Polar residues" evidence="10">
    <location>
        <begin position="358"/>
        <end position="367"/>
    </location>
</feature>
<accession>A0ABP0ULA5</accession>
<keyword evidence="13" id="KW-1185">Reference proteome</keyword>
<feature type="repeat" description="Solcar" evidence="8">
    <location>
        <begin position="133"/>
        <end position="215"/>
    </location>
</feature>
<feature type="repeat" description="Solcar" evidence="8">
    <location>
        <begin position="39"/>
        <end position="127"/>
    </location>
</feature>
<evidence type="ECO:0000256" key="11">
    <source>
        <dbReference type="SAM" id="Phobius"/>
    </source>
</evidence>
<sequence>MAKNSTTAIVRQQVGPRQVDFKMPMRGGGGGGGGGVQAGDWVENLLAGGTASTLSKIILQPFDTSKTLLQAVGELRGRYAGNLSQCMVKLVKERGLGGLYTGFLASIAVSAPSSAVFAVGYEFSKNALESTPLHQFAPVLGAALGNVTASIVRVPPEVIKQRVQAAVYKNVFEATSQVWAKEGIQGFYCGYSSMIARDIPYSAVQFTVFEMLKKLRSRRLQKEGGQQAVKSGKHMANDLWMGAVAGAVASSLTNPLDVVKTRVMTQTRGGNVVHGGLRSIAKQIWMEEGLKGFGRGILARVLYKVPASAVFLVCYEAMKRILRSARRARQQLKALPEESAKSRVHKEALASDPLPLTTPVNTNSAYL</sequence>
<keyword evidence="7 8" id="KW-0472">Membrane</keyword>
<evidence type="ECO:0000256" key="1">
    <source>
        <dbReference type="ARBA" id="ARBA00004141"/>
    </source>
</evidence>
<keyword evidence="4 8" id="KW-0812">Transmembrane</keyword>
<evidence type="ECO:0000256" key="6">
    <source>
        <dbReference type="ARBA" id="ARBA00022989"/>
    </source>
</evidence>
<evidence type="ECO:0000256" key="10">
    <source>
        <dbReference type="SAM" id="MobiDB-lite"/>
    </source>
</evidence>
<proteinExistence type="inferred from homology"/>
<feature type="repeat" description="Solcar" evidence="8">
    <location>
        <begin position="233"/>
        <end position="321"/>
    </location>
</feature>
<dbReference type="PROSITE" id="PS50920">
    <property type="entry name" value="SOLCAR"/>
    <property type="match status" value="3"/>
</dbReference>
<dbReference type="Gene3D" id="1.50.40.10">
    <property type="entry name" value="Mitochondrial carrier domain"/>
    <property type="match status" value="2"/>
</dbReference>
<evidence type="ECO:0000256" key="2">
    <source>
        <dbReference type="ARBA" id="ARBA00006375"/>
    </source>
</evidence>
<organism evidence="12 13">
    <name type="scientific">Sphagnum troendelagicum</name>
    <dbReference type="NCBI Taxonomy" id="128251"/>
    <lineage>
        <taxon>Eukaryota</taxon>
        <taxon>Viridiplantae</taxon>
        <taxon>Streptophyta</taxon>
        <taxon>Embryophyta</taxon>
        <taxon>Bryophyta</taxon>
        <taxon>Sphagnophytina</taxon>
        <taxon>Sphagnopsida</taxon>
        <taxon>Sphagnales</taxon>
        <taxon>Sphagnaceae</taxon>
        <taxon>Sphagnum</taxon>
    </lineage>
</organism>
<evidence type="ECO:0000256" key="9">
    <source>
        <dbReference type="RuleBase" id="RU000488"/>
    </source>
</evidence>
<dbReference type="InterPro" id="IPR018108">
    <property type="entry name" value="MCP_transmembrane"/>
</dbReference>
<dbReference type="SUPFAM" id="SSF103506">
    <property type="entry name" value="Mitochondrial carrier"/>
    <property type="match status" value="1"/>
</dbReference>
<gene>
    <name evidence="12" type="ORF">CSSPTR1EN2_LOCUS17300</name>
</gene>
<evidence type="ECO:0000256" key="5">
    <source>
        <dbReference type="ARBA" id="ARBA00022737"/>
    </source>
</evidence>
<dbReference type="InterPro" id="IPR023395">
    <property type="entry name" value="MCP_dom_sf"/>
</dbReference>
<evidence type="ECO:0000313" key="13">
    <source>
        <dbReference type="Proteomes" id="UP001497512"/>
    </source>
</evidence>
<dbReference type="PANTHER" id="PTHR45667">
    <property type="entry name" value="S-ADENOSYLMETHIONINE MITOCHONDRIAL CARRIER PROTEIN"/>
    <property type="match status" value="1"/>
</dbReference>
<dbReference type="Proteomes" id="UP001497512">
    <property type="component" value="Chromosome 4"/>
</dbReference>
<dbReference type="PRINTS" id="PR00926">
    <property type="entry name" value="MITOCARRIER"/>
</dbReference>
<comment type="similarity">
    <text evidence="2 9">Belongs to the mitochondrial carrier (TC 2.A.29) family.</text>
</comment>
<evidence type="ECO:0000313" key="12">
    <source>
        <dbReference type="EMBL" id="CAK9224375.1"/>
    </source>
</evidence>
<evidence type="ECO:0000256" key="4">
    <source>
        <dbReference type="ARBA" id="ARBA00022692"/>
    </source>
</evidence>
<reference evidence="12" key="1">
    <citation type="submission" date="2024-02" db="EMBL/GenBank/DDBJ databases">
        <authorList>
            <consortium name="ELIXIR-Norway"/>
            <consortium name="Elixir Norway"/>
        </authorList>
    </citation>
    <scope>NUCLEOTIDE SEQUENCE</scope>
</reference>
<protein>
    <recommendedName>
        <fullName evidence="14">Mitochondrial carrier protein</fullName>
    </recommendedName>
</protein>
<dbReference type="Pfam" id="PF00153">
    <property type="entry name" value="Mito_carr"/>
    <property type="match status" value="3"/>
</dbReference>
<dbReference type="EMBL" id="OZ019896">
    <property type="protein sequence ID" value="CAK9224375.1"/>
    <property type="molecule type" value="Genomic_DNA"/>
</dbReference>
<keyword evidence="3 9" id="KW-0813">Transport</keyword>
<feature type="region of interest" description="Disordered" evidence="10">
    <location>
        <begin position="333"/>
        <end position="367"/>
    </location>
</feature>
<name>A0ABP0ULA5_9BRYO</name>
<feature type="compositionally biased region" description="Basic and acidic residues" evidence="10">
    <location>
        <begin position="335"/>
        <end position="349"/>
    </location>
</feature>
<keyword evidence="6 11" id="KW-1133">Transmembrane helix</keyword>